<feature type="binding site" evidence="3">
    <location>
        <begin position="19"/>
        <end position="24"/>
    </location>
    <ligand>
        <name>GTP</name>
        <dbReference type="ChEBI" id="CHEBI:37565"/>
    </ligand>
</feature>
<comment type="similarity">
    <text evidence="3">Belongs to the TRAFAC class translation factor GTPase superfamily. Classic translation factor GTPase family. BipA subfamily.</text>
</comment>
<dbReference type="InterPro" id="IPR047041">
    <property type="entry name" value="BipA_GTP-bd_dom"/>
</dbReference>
<dbReference type="Pfam" id="PF21018">
    <property type="entry name" value="BipA_C"/>
    <property type="match status" value="1"/>
</dbReference>
<gene>
    <name evidence="5" type="primary">typA</name>
    <name evidence="3" type="synonym">bipA</name>
    <name evidence="5" type="ORF">DKL58_04335</name>
</gene>
<dbReference type="InterPro" id="IPR047042">
    <property type="entry name" value="BipA_II"/>
</dbReference>
<feature type="binding site" evidence="3">
    <location>
        <begin position="132"/>
        <end position="135"/>
    </location>
    <ligand>
        <name>GTP</name>
        <dbReference type="ChEBI" id="CHEBI:37565"/>
    </ligand>
</feature>
<keyword evidence="6" id="KW-1185">Reference proteome</keyword>
<dbReference type="InterPro" id="IPR035651">
    <property type="entry name" value="BipA_V"/>
</dbReference>
<dbReference type="Gene3D" id="2.40.30.10">
    <property type="entry name" value="Translation factors"/>
    <property type="match status" value="1"/>
</dbReference>
<dbReference type="InterPro" id="IPR000795">
    <property type="entry name" value="T_Tr_GTP-bd_dom"/>
</dbReference>
<evidence type="ECO:0000259" key="4">
    <source>
        <dbReference type="PROSITE" id="PS51722"/>
    </source>
</evidence>
<dbReference type="InterPro" id="IPR004161">
    <property type="entry name" value="EFTu-like_2"/>
</dbReference>
<dbReference type="PROSITE" id="PS51722">
    <property type="entry name" value="G_TR_2"/>
    <property type="match status" value="1"/>
</dbReference>
<keyword evidence="3" id="KW-0690">Ribosome biogenesis</keyword>
<dbReference type="InterPro" id="IPR009000">
    <property type="entry name" value="Transl_B-barrel_sf"/>
</dbReference>
<accession>A0ABM6W012</accession>
<keyword evidence="3" id="KW-0699">rRNA-binding</keyword>
<proteinExistence type="inferred from homology"/>
<dbReference type="Pfam" id="PF14492">
    <property type="entry name" value="EFG_III"/>
    <property type="match status" value="1"/>
</dbReference>
<comment type="function">
    <text evidence="3">A 50S ribosomal subunit assembly protein with GTPase activity, required for 50S subunit assembly at low temperatures, may also play a role in translation. Binds GTP and analogs. Binds the 70S ribosome between the 30S and 50S subunits, in a similar position as ribosome-bound EF-G; it contacts a number of ribosomal proteins, both rRNAs and the A-site tRNA.</text>
</comment>
<dbReference type="InterPro" id="IPR041095">
    <property type="entry name" value="EFG_II"/>
</dbReference>
<keyword evidence="3" id="KW-0820">tRNA-binding</keyword>
<evidence type="ECO:0000256" key="3">
    <source>
        <dbReference type="HAMAP-Rule" id="MF_00849"/>
    </source>
</evidence>
<comment type="subunit">
    <text evidence="3">Monomer.</text>
</comment>
<dbReference type="InterPro" id="IPR042116">
    <property type="entry name" value="TypA/BipA_C"/>
</dbReference>
<dbReference type="CDD" id="cd03710">
    <property type="entry name" value="BipA_TypA_C"/>
    <property type="match status" value="1"/>
</dbReference>
<dbReference type="CDD" id="cd03691">
    <property type="entry name" value="BipA_TypA_II"/>
    <property type="match status" value="1"/>
</dbReference>
<dbReference type="PANTHER" id="PTHR42908">
    <property type="entry name" value="TRANSLATION ELONGATION FACTOR-RELATED"/>
    <property type="match status" value="1"/>
</dbReference>
<dbReference type="Pfam" id="PF00679">
    <property type="entry name" value="EFG_C"/>
    <property type="match status" value="1"/>
</dbReference>
<dbReference type="SUPFAM" id="SSF52540">
    <property type="entry name" value="P-loop containing nucleoside triphosphate hydrolases"/>
    <property type="match status" value="1"/>
</dbReference>
<dbReference type="CDD" id="cd01891">
    <property type="entry name" value="TypA_BipA"/>
    <property type="match status" value="1"/>
</dbReference>
<comment type="catalytic activity">
    <reaction evidence="3">
        <text>GTP + H2O = GDP + phosphate + H(+)</text>
        <dbReference type="Rhea" id="RHEA:19669"/>
        <dbReference type="ChEBI" id="CHEBI:15377"/>
        <dbReference type="ChEBI" id="CHEBI:15378"/>
        <dbReference type="ChEBI" id="CHEBI:37565"/>
        <dbReference type="ChEBI" id="CHEBI:43474"/>
        <dbReference type="ChEBI" id="CHEBI:58189"/>
    </reaction>
</comment>
<evidence type="ECO:0000313" key="6">
    <source>
        <dbReference type="Proteomes" id="UP000246036"/>
    </source>
</evidence>
<dbReference type="Proteomes" id="UP000246036">
    <property type="component" value="Chromosome"/>
</dbReference>
<evidence type="ECO:0000256" key="2">
    <source>
        <dbReference type="ARBA" id="ARBA00023134"/>
    </source>
</evidence>
<keyword evidence="3" id="KW-0378">Hydrolase</keyword>
<dbReference type="InterPro" id="IPR006298">
    <property type="entry name" value="BipA"/>
</dbReference>
<dbReference type="InterPro" id="IPR047043">
    <property type="entry name" value="BipA_III"/>
</dbReference>
<dbReference type="Pfam" id="PF00009">
    <property type="entry name" value="GTP_EFTU"/>
    <property type="match status" value="1"/>
</dbReference>
<dbReference type="InterPro" id="IPR005225">
    <property type="entry name" value="Small_GTP-bd"/>
</dbReference>
<dbReference type="NCBIfam" id="TIGR01394">
    <property type="entry name" value="TypA_BipA"/>
    <property type="match status" value="1"/>
</dbReference>
<protein>
    <recommendedName>
        <fullName evidence="3">Large ribosomal subunit assembly factor BipA</fullName>
        <ecNumber evidence="3">3.6.5.-</ecNumber>
    </recommendedName>
    <alternativeName>
        <fullName evidence="3">GTP-binding protein BipA</fullName>
    </alternativeName>
</protein>
<dbReference type="Gene3D" id="3.30.70.240">
    <property type="match status" value="1"/>
</dbReference>
<dbReference type="NCBIfam" id="TIGR00231">
    <property type="entry name" value="small_GTP"/>
    <property type="match status" value="1"/>
</dbReference>
<dbReference type="InterPro" id="IPR031157">
    <property type="entry name" value="G_TR_CS"/>
</dbReference>
<dbReference type="Pfam" id="PF03144">
    <property type="entry name" value="GTP_EFTU_D2"/>
    <property type="match status" value="1"/>
</dbReference>
<dbReference type="HAMAP" id="MF_00849">
    <property type="entry name" value="BipA"/>
    <property type="match status" value="1"/>
</dbReference>
<dbReference type="CDD" id="cd16263">
    <property type="entry name" value="BipA_III"/>
    <property type="match status" value="1"/>
</dbReference>
<keyword evidence="3" id="KW-0694">RNA-binding</keyword>
<dbReference type="SUPFAM" id="SSF54980">
    <property type="entry name" value="EF-G C-terminal domain-like"/>
    <property type="match status" value="2"/>
</dbReference>
<organism evidence="5 6">
    <name type="scientific">Lactobacillus kullabergensis</name>
    <dbReference type="NCBI Taxonomy" id="1218493"/>
    <lineage>
        <taxon>Bacteria</taxon>
        <taxon>Bacillati</taxon>
        <taxon>Bacillota</taxon>
        <taxon>Bacilli</taxon>
        <taxon>Lactobacillales</taxon>
        <taxon>Lactobacillaceae</taxon>
        <taxon>Lactobacillus</taxon>
    </lineage>
</organism>
<dbReference type="RefSeq" id="WP_109586232.1">
    <property type="nucleotide sequence ID" value="NZ_CP029477.1"/>
</dbReference>
<dbReference type="SMART" id="SM00838">
    <property type="entry name" value="EFG_C"/>
    <property type="match status" value="1"/>
</dbReference>
<dbReference type="InterPro" id="IPR027417">
    <property type="entry name" value="P-loop_NTPase"/>
</dbReference>
<name>A0ABM6W012_9LACO</name>
<dbReference type="PROSITE" id="PS00301">
    <property type="entry name" value="G_TR_1"/>
    <property type="match status" value="1"/>
</dbReference>
<dbReference type="InterPro" id="IPR035647">
    <property type="entry name" value="EFG_III/V"/>
</dbReference>
<keyword evidence="1 3" id="KW-0547">Nucleotide-binding</keyword>
<sequence>MSEKRRNDIRNIAIIAHVDHGKTTLVNQLLKQSDTLPEHMALEDRAMDSNDIERERGITILSKNTAVKYGDTTINILDTPGHADFGGEVERIMHMVDGALLLVDAYEGTMPQTRFVLKKALEAGVKPIVVINKIDRPGARPKEVLDEVLELFIELGANDEQLDFPVVYASALNGTSSYDPDPSKQEETMNPIFDTIIKSIPAPIDNSDDPLQFQITMLDWDDYVGRIGVGRIYRGRVKVGDNITVMKRDGSTQNFRVTKLFGFFGLKRNEITEAKAGDIIAISGINDIFVGETIASAENPEALPLLKIDPPTLQMDFVANDSPFSGREGDKVTPKKLEDRLIKQTRTDVSLKVEPTDQLNAWTVSGRGELHLSILVEEMRREGFELQLSRPKVIYREIDGKMCEPFEAVQVDTPDEYVGSVIDSLSQRKGEMKNMASTGNNQTRLDFLVPSRGLIGYNNEFMSQTGGYGIMNHSFDSYKPVVKNWEPGRQNGALVSISQGKSTTYSLQTVEQRGELFIGAGVEVYEGMIVGQSSRDRDIAVNVIKGKNLTNTRAAGKDHAAAIRTPKTLTLEEAIEFLNDDEYCEVTPDSIRLRKKILNTSERQKADKRRNKK</sequence>
<dbReference type="EMBL" id="CP029477">
    <property type="protein sequence ID" value="AWM75241.1"/>
    <property type="molecule type" value="Genomic_DNA"/>
</dbReference>
<comment type="subcellular location">
    <subcellularLocation>
        <location evidence="3">Cytoplasm</location>
    </subcellularLocation>
    <text evidence="3">Binds to ribosomes.</text>
</comment>
<dbReference type="Gene3D" id="3.30.70.870">
    <property type="entry name" value="Elongation Factor G (Translational Gtpase), domain 3"/>
    <property type="match status" value="1"/>
</dbReference>
<dbReference type="InterPro" id="IPR048876">
    <property type="entry name" value="BipA_C"/>
</dbReference>
<reference evidence="5 6" key="1">
    <citation type="submission" date="2018-05" db="EMBL/GenBank/DDBJ databases">
        <title>Reference genomes for bee gut microbiota database.</title>
        <authorList>
            <person name="Ellegaard K.M."/>
        </authorList>
    </citation>
    <scope>NUCLEOTIDE SEQUENCE [LARGE SCALE GENOMIC DNA]</scope>
    <source>
        <strain evidence="5 6">ESL0186</strain>
    </source>
</reference>
<feature type="domain" description="Tr-type G" evidence="4">
    <location>
        <begin position="7"/>
        <end position="204"/>
    </location>
</feature>
<dbReference type="PRINTS" id="PR00315">
    <property type="entry name" value="ELONGATNFCT"/>
</dbReference>
<dbReference type="SUPFAM" id="SSF50447">
    <property type="entry name" value="Translation proteins"/>
    <property type="match status" value="1"/>
</dbReference>
<keyword evidence="3" id="KW-0963">Cytoplasm</keyword>
<keyword evidence="2 3" id="KW-0342">GTP-binding</keyword>
<dbReference type="EC" id="3.6.5.-" evidence="3"/>
<dbReference type="Gene3D" id="2.40.50.250">
    <property type="entry name" value="bipa protein"/>
    <property type="match status" value="1"/>
</dbReference>
<evidence type="ECO:0000256" key="1">
    <source>
        <dbReference type="ARBA" id="ARBA00022741"/>
    </source>
</evidence>
<dbReference type="InterPro" id="IPR000640">
    <property type="entry name" value="EFG_V-like"/>
</dbReference>
<evidence type="ECO:0000313" key="5">
    <source>
        <dbReference type="EMBL" id="AWM75241.1"/>
    </source>
</evidence>
<dbReference type="PANTHER" id="PTHR42908:SF8">
    <property type="entry name" value="TR-TYPE G DOMAIN-CONTAINING PROTEIN"/>
    <property type="match status" value="1"/>
</dbReference>
<dbReference type="Gene3D" id="3.40.50.300">
    <property type="entry name" value="P-loop containing nucleotide triphosphate hydrolases"/>
    <property type="match status" value="1"/>
</dbReference>